<reference evidence="1" key="1">
    <citation type="submission" date="2021-02" db="EMBL/GenBank/DDBJ databases">
        <title>Sulfurospirillum tamanensis sp. nov.</title>
        <authorList>
            <person name="Frolova A."/>
            <person name="Merkel A."/>
            <person name="Slobodkin A."/>
        </authorList>
    </citation>
    <scope>NUCLEOTIDE SEQUENCE</scope>
    <source>
        <strain evidence="1">T05b</strain>
    </source>
</reference>
<organism evidence="1 2">
    <name type="scientific">Sulfurospirillum tamanense</name>
    <dbReference type="NCBI Taxonomy" id="2813362"/>
    <lineage>
        <taxon>Bacteria</taxon>
        <taxon>Pseudomonadati</taxon>
        <taxon>Campylobacterota</taxon>
        <taxon>Epsilonproteobacteria</taxon>
        <taxon>Campylobacterales</taxon>
        <taxon>Sulfurospirillaceae</taxon>
        <taxon>Sulfurospirillum</taxon>
    </lineage>
</organism>
<comment type="caution">
    <text evidence="1">The sequence shown here is derived from an EMBL/GenBank/DDBJ whole genome shotgun (WGS) entry which is preliminary data.</text>
</comment>
<dbReference type="RefSeq" id="WP_205459559.1">
    <property type="nucleotide sequence ID" value="NZ_JAFHKK010000022.1"/>
</dbReference>
<protein>
    <submittedName>
        <fullName evidence="1">Uncharacterized protein</fullName>
    </submittedName>
</protein>
<evidence type="ECO:0000313" key="2">
    <source>
        <dbReference type="Proteomes" id="UP000703590"/>
    </source>
</evidence>
<keyword evidence="2" id="KW-1185">Reference proteome</keyword>
<accession>A0ABS2WTM2</accession>
<sequence length="91" mass="10315">DKDLNNHAGSLMNTTKEYIDTCAPIDPNPFVVGKMYCGWDRKNQAARAIIVAFDVQPSELVTYDAARVKEELMAQELWRTDGIETHEPECK</sequence>
<evidence type="ECO:0000313" key="1">
    <source>
        <dbReference type="EMBL" id="MBN2965011.1"/>
    </source>
</evidence>
<gene>
    <name evidence="1" type="ORF">JWV37_09485</name>
</gene>
<proteinExistence type="predicted"/>
<dbReference type="EMBL" id="JAFHKK010000022">
    <property type="protein sequence ID" value="MBN2965011.1"/>
    <property type="molecule type" value="Genomic_DNA"/>
</dbReference>
<feature type="non-terminal residue" evidence="1">
    <location>
        <position position="1"/>
    </location>
</feature>
<dbReference type="Proteomes" id="UP000703590">
    <property type="component" value="Unassembled WGS sequence"/>
</dbReference>
<reference evidence="1" key="2">
    <citation type="submission" date="2021-02" db="EMBL/GenBank/DDBJ databases">
        <authorList>
            <person name="Merkel A.Y."/>
        </authorList>
    </citation>
    <scope>NUCLEOTIDE SEQUENCE</scope>
    <source>
        <strain evidence="1">T05b</strain>
    </source>
</reference>
<name>A0ABS2WTM2_9BACT</name>